<dbReference type="PANTHER" id="PTHR34598">
    <property type="entry name" value="BLL6449 PROTEIN"/>
    <property type="match status" value="1"/>
</dbReference>
<name>A0A0D2FHS5_9EURO</name>
<dbReference type="AlphaFoldDB" id="A0A0D2FHS5"/>
<reference evidence="2 3" key="1">
    <citation type="submission" date="2015-01" db="EMBL/GenBank/DDBJ databases">
        <title>The Genome Sequence of Exophiala xenobiotica CBS118157.</title>
        <authorList>
            <consortium name="The Broad Institute Genomics Platform"/>
            <person name="Cuomo C."/>
            <person name="de Hoog S."/>
            <person name="Gorbushina A."/>
            <person name="Stielow B."/>
            <person name="Teixiera M."/>
            <person name="Abouelleil A."/>
            <person name="Chapman S.B."/>
            <person name="Priest M."/>
            <person name="Young S.K."/>
            <person name="Wortman J."/>
            <person name="Nusbaum C."/>
            <person name="Birren B."/>
        </authorList>
    </citation>
    <scope>NUCLEOTIDE SEQUENCE [LARGE SCALE GENOMIC DNA]</scope>
    <source>
        <strain evidence="2 3">CBS 118157</strain>
    </source>
</reference>
<dbReference type="NCBIfam" id="NF041278">
    <property type="entry name" value="CmcJ_NvfI_EfuI"/>
    <property type="match status" value="1"/>
</dbReference>
<dbReference type="Proteomes" id="UP000054342">
    <property type="component" value="Unassembled WGS sequence"/>
</dbReference>
<dbReference type="InterPro" id="IPR044053">
    <property type="entry name" value="AsaB-like"/>
</dbReference>
<gene>
    <name evidence="2" type="ORF">PV05_04158</name>
</gene>
<dbReference type="GO" id="GO:0016491">
    <property type="term" value="F:oxidoreductase activity"/>
    <property type="evidence" value="ECO:0007669"/>
    <property type="project" value="InterPro"/>
</dbReference>
<organism evidence="2 3">
    <name type="scientific">Exophiala xenobiotica</name>
    <dbReference type="NCBI Taxonomy" id="348802"/>
    <lineage>
        <taxon>Eukaryota</taxon>
        <taxon>Fungi</taxon>
        <taxon>Dikarya</taxon>
        <taxon>Ascomycota</taxon>
        <taxon>Pezizomycotina</taxon>
        <taxon>Eurotiomycetes</taxon>
        <taxon>Chaetothyriomycetidae</taxon>
        <taxon>Chaetothyriales</taxon>
        <taxon>Herpotrichiellaceae</taxon>
        <taxon>Exophiala</taxon>
    </lineage>
</organism>
<accession>A0A0D2FHS5</accession>
<dbReference type="PANTHER" id="PTHR34598:SF3">
    <property type="entry name" value="OXIDOREDUCTASE AN1597"/>
    <property type="match status" value="1"/>
</dbReference>
<keyword evidence="3" id="KW-1185">Reference proteome</keyword>
<dbReference type="EMBL" id="KN847318">
    <property type="protein sequence ID" value="KIW59724.1"/>
    <property type="molecule type" value="Genomic_DNA"/>
</dbReference>
<dbReference type="GeneID" id="25326066"/>
<evidence type="ECO:0000313" key="3">
    <source>
        <dbReference type="Proteomes" id="UP000054342"/>
    </source>
</evidence>
<protein>
    <submittedName>
        <fullName evidence="2">Uncharacterized protein</fullName>
    </submittedName>
</protein>
<proteinExistence type="inferred from homology"/>
<sequence length="306" mass="35151">MGNLVTQSDELGDNDVKTTINYLLPESTVVRRYVCAGNALSTGQYSPYDVNIRDVRPTKEEYTLETKGFELATCPTKCEDFSDMAIIERDYFPELEAYIRKRTGADIVFCHMPRLRQSKKDPDRRDVQPVAGDVHVDVTEETARNLAERWLYEQGMADYKYSRILFMSTWRVLSDPPQDFPLALLDPDTLSDEDGVLSWLIACPELPSAPYPPLPPPDTTMEDRLVDPRQIAKEHKLIGAGYAFHYKPDYRWAYYANMTRDELLSFKLADTDHSSAWRVPHTAFLDDRPGTVPRSSLEVRTYCIFK</sequence>
<evidence type="ECO:0000256" key="1">
    <source>
        <dbReference type="ARBA" id="ARBA00023604"/>
    </source>
</evidence>
<evidence type="ECO:0000313" key="2">
    <source>
        <dbReference type="EMBL" id="KIW59724.1"/>
    </source>
</evidence>
<dbReference type="OrthoDB" id="4137839at2759"/>
<comment type="similarity">
    <text evidence="1">Belongs to the asaB hydroxylase/desaturase family.</text>
</comment>
<dbReference type="RefSeq" id="XP_013320308.1">
    <property type="nucleotide sequence ID" value="XM_013464854.1"/>
</dbReference>
<dbReference type="HOGENOM" id="CLU_042688_2_1_1"/>